<name>A0ABT9SDH0_9BURK</name>
<dbReference type="PANTHER" id="PTHR32308">
    <property type="entry name" value="LYASE BETA SUBUNIT, PUTATIVE (AFU_ORTHOLOGUE AFUA_4G13030)-RELATED"/>
    <property type="match status" value="1"/>
</dbReference>
<evidence type="ECO:0000259" key="4">
    <source>
        <dbReference type="Pfam" id="PF03328"/>
    </source>
</evidence>
<dbReference type="PANTHER" id="PTHR32308:SF10">
    <property type="entry name" value="CITRATE LYASE SUBUNIT BETA"/>
    <property type="match status" value="1"/>
</dbReference>
<dbReference type="Pfam" id="PF03328">
    <property type="entry name" value="HpcH_HpaI"/>
    <property type="match status" value="1"/>
</dbReference>
<keyword evidence="2" id="KW-0479">Metal-binding</keyword>
<comment type="cofactor">
    <cofactor evidence="1">
        <name>Mg(2+)</name>
        <dbReference type="ChEBI" id="CHEBI:18420"/>
    </cofactor>
</comment>
<keyword evidence="6" id="KW-1185">Reference proteome</keyword>
<evidence type="ECO:0000256" key="2">
    <source>
        <dbReference type="ARBA" id="ARBA00022723"/>
    </source>
</evidence>
<dbReference type="InterPro" id="IPR011206">
    <property type="entry name" value="Citrate_lyase_beta/mcl1/mcl2"/>
</dbReference>
<dbReference type="RefSeq" id="WP_307691689.1">
    <property type="nucleotide sequence ID" value="NZ_JAUSRO010000015.1"/>
</dbReference>
<evidence type="ECO:0000256" key="3">
    <source>
        <dbReference type="ARBA" id="ARBA00022842"/>
    </source>
</evidence>
<evidence type="ECO:0000256" key="1">
    <source>
        <dbReference type="ARBA" id="ARBA00001946"/>
    </source>
</evidence>
<evidence type="ECO:0000313" key="5">
    <source>
        <dbReference type="EMBL" id="MDP9901924.1"/>
    </source>
</evidence>
<dbReference type="InterPro" id="IPR040442">
    <property type="entry name" value="Pyrv_kinase-like_dom_sf"/>
</dbReference>
<dbReference type="SUPFAM" id="SSF51621">
    <property type="entry name" value="Phosphoenolpyruvate/pyruvate domain"/>
    <property type="match status" value="1"/>
</dbReference>
<dbReference type="Gene3D" id="3.20.20.60">
    <property type="entry name" value="Phosphoenolpyruvate-binding domains"/>
    <property type="match status" value="1"/>
</dbReference>
<proteinExistence type="predicted"/>
<gene>
    <name evidence="5" type="ORF">J2W36_004196</name>
</gene>
<dbReference type="PIRSF" id="PIRSF015582">
    <property type="entry name" value="Cit_lyase_B"/>
    <property type="match status" value="1"/>
</dbReference>
<dbReference type="EC" id="4.1.3.34" evidence="5"/>
<reference evidence="5 6" key="1">
    <citation type="submission" date="2023-07" db="EMBL/GenBank/DDBJ databases">
        <title>Sorghum-associated microbial communities from plants grown in Nebraska, USA.</title>
        <authorList>
            <person name="Schachtman D."/>
        </authorList>
    </citation>
    <scope>NUCLEOTIDE SEQUENCE [LARGE SCALE GENOMIC DNA]</scope>
    <source>
        <strain evidence="5 6">DS1607</strain>
    </source>
</reference>
<protein>
    <submittedName>
        <fullName evidence="5">Citrate lyase subunit beta/citryl-CoA lyase</fullName>
        <ecNumber evidence="5">4.1.3.34</ecNumber>
    </submittedName>
</protein>
<dbReference type="InterPro" id="IPR015813">
    <property type="entry name" value="Pyrv/PenolPyrv_kinase-like_dom"/>
</dbReference>
<comment type="caution">
    <text evidence="5">The sequence shown here is derived from an EMBL/GenBank/DDBJ whole genome shotgun (WGS) entry which is preliminary data.</text>
</comment>
<accession>A0ABT9SDH0</accession>
<evidence type="ECO:0000313" key="6">
    <source>
        <dbReference type="Proteomes" id="UP001226867"/>
    </source>
</evidence>
<organism evidence="5 6">
    <name type="scientific">Variovorax ginsengisoli</name>
    <dbReference type="NCBI Taxonomy" id="363844"/>
    <lineage>
        <taxon>Bacteria</taxon>
        <taxon>Pseudomonadati</taxon>
        <taxon>Pseudomonadota</taxon>
        <taxon>Betaproteobacteria</taxon>
        <taxon>Burkholderiales</taxon>
        <taxon>Comamonadaceae</taxon>
        <taxon>Variovorax</taxon>
    </lineage>
</organism>
<dbReference type="InterPro" id="IPR005000">
    <property type="entry name" value="Aldolase/citrate-lyase_domain"/>
</dbReference>
<keyword evidence="3" id="KW-0460">Magnesium</keyword>
<feature type="domain" description="HpcH/HpaI aldolase/citrate lyase" evidence="4">
    <location>
        <begin position="2"/>
        <end position="224"/>
    </location>
</feature>
<sequence>MRSKLFVPASRPALFAKALNGAADAVSFDLEDAVAPDAKPEARSHLRALFEGLTHATPEAARKTLIVRVNALDTPYFAADLEAVVWPGLHIVNLPMVESAASVQAAADAIEAIERERGIVGRIGILANIESARGLRLAAEIAAAHPRVMGLQIGYGDLFAPLGIASAEPSATQFVRTAVRLAAGEAGIQAYDGAYVHIDDPEGYRRDSQAARQLGFTGRSCIHPSQIGIANEVFMPSEVEVRHAVRVVEAADHHLGRGTGAFTVDGRLVDGPFIVQAERTVALAKRLGMI</sequence>
<dbReference type="Proteomes" id="UP001226867">
    <property type="component" value="Unassembled WGS sequence"/>
</dbReference>
<dbReference type="GO" id="GO:0008816">
    <property type="term" value="F:citryl-CoA lyase activity"/>
    <property type="evidence" value="ECO:0007669"/>
    <property type="project" value="UniProtKB-EC"/>
</dbReference>
<keyword evidence="5" id="KW-0456">Lyase</keyword>
<dbReference type="EMBL" id="JAUSRO010000015">
    <property type="protein sequence ID" value="MDP9901924.1"/>
    <property type="molecule type" value="Genomic_DNA"/>
</dbReference>